<evidence type="ECO:0000256" key="4">
    <source>
        <dbReference type="ARBA" id="ARBA00022525"/>
    </source>
</evidence>
<evidence type="ECO:0000256" key="7">
    <source>
        <dbReference type="ARBA" id="ARBA00023157"/>
    </source>
</evidence>
<keyword evidence="4" id="KW-0964">Secreted</keyword>
<comment type="caution">
    <text evidence="10">The sequence shown here is derived from an EMBL/GenBank/DDBJ whole genome shotgun (WGS) entry which is preliminary data.</text>
</comment>
<name>A0AAV7HE16_COTGL</name>
<keyword evidence="8" id="KW-0449">Lipoprotein</keyword>
<dbReference type="GO" id="GO:0005615">
    <property type="term" value="C:extracellular space"/>
    <property type="evidence" value="ECO:0007669"/>
    <property type="project" value="TreeGrafter"/>
</dbReference>
<keyword evidence="11" id="KW-1185">Reference proteome</keyword>
<comment type="similarity">
    <text evidence="2 9">Belongs to the Wnt family.</text>
</comment>
<dbReference type="GO" id="GO:0030182">
    <property type="term" value="P:neuron differentiation"/>
    <property type="evidence" value="ECO:0007669"/>
    <property type="project" value="TreeGrafter"/>
</dbReference>
<keyword evidence="3 9" id="KW-0217">Developmental protein</keyword>
<reference evidence="10 11" key="1">
    <citation type="journal article" date="2021" name="J. Hered.">
        <title>A chromosome-level genome assembly of the parasitoid wasp, Cotesia glomerata (Hymenoptera: Braconidae).</title>
        <authorList>
            <person name="Pinto B.J."/>
            <person name="Weis J.J."/>
            <person name="Gamble T."/>
            <person name="Ode P.J."/>
            <person name="Paul R."/>
            <person name="Zaspel J.M."/>
        </authorList>
    </citation>
    <scope>NUCLEOTIDE SEQUENCE [LARGE SCALE GENOMIC DNA]</scope>
    <source>
        <strain evidence="10">CgM1</strain>
    </source>
</reference>
<evidence type="ECO:0000256" key="1">
    <source>
        <dbReference type="ARBA" id="ARBA00004498"/>
    </source>
</evidence>
<evidence type="ECO:0000256" key="9">
    <source>
        <dbReference type="RuleBase" id="RU003500"/>
    </source>
</evidence>
<keyword evidence="6 9" id="KW-0879">Wnt signaling pathway</keyword>
<dbReference type="InterPro" id="IPR005817">
    <property type="entry name" value="Wnt"/>
</dbReference>
<dbReference type="EMBL" id="JAHXZJ010002982">
    <property type="protein sequence ID" value="KAH0535003.1"/>
    <property type="molecule type" value="Genomic_DNA"/>
</dbReference>
<dbReference type="GO" id="GO:0045165">
    <property type="term" value="P:cell fate commitment"/>
    <property type="evidence" value="ECO:0007669"/>
    <property type="project" value="TreeGrafter"/>
</dbReference>
<dbReference type="Pfam" id="PF00110">
    <property type="entry name" value="wnt"/>
    <property type="match status" value="1"/>
</dbReference>
<organism evidence="10 11">
    <name type="scientific">Cotesia glomerata</name>
    <name type="common">Lepidopteran parasitic wasp</name>
    <name type="synonym">Apanteles glomeratus</name>
    <dbReference type="NCBI Taxonomy" id="32391"/>
    <lineage>
        <taxon>Eukaryota</taxon>
        <taxon>Metazoa</taxon>
        <taxon>Ecdysozoa</taxon>
        <taxon>Arthropoda</taxon>
        <taxon>Hexapoda</taxon>
        <taxon>Insecta</taxon>
        <taxon>Pterygota</taxon>
        <taxon>Neoptera</taxon>
        <taxon>Endopterygota</taxon>
        <taxon>Hymenoptera</taxon>
        <taxon>Apocrita</taxon>
        <taxon>Ichneumonoidea</taxon>
        <taxon>Braconidae</taxon>
        <taxon>Microgastrinae</taxon>
        <taxon>Cotesia</taxon>
    </lineage>
</organism>
<evidence type="ECO:0000256" key="6">
    <source>
        <dbReference type="ARBA" id="ARBA00022687"/>
    </source>
</evidence>
<dbReference type="Proteomes" id="UP000826195">
    <property type="component" value="Unassembled WGS sequence"/>
</dbReference>
<comment type="subcellular location">
    <subcellularLocation>
        <location evidence="1 9">Secreted</location>
        <location evidence="1 9">Extracellular space</location>
        <location evidence="1 9">Extracellular matrix</location>
    </subcellularLocation>
</comment>
<dbReference type="GO" id="GO:0005125">
    <property type="term" value="F:cytokine activity"/>
    <property type="evidence" value="ECO:0007669"/>
    <property type="project" value="TreeGrafter"/>
</dbReference>
<evidence type="ECO:0000313" key="11">
    <source>
        <dbReference type="Proteomes" id="UP000826195"/>
    </source>
</evidence>
<dbReference type="GO" id="GO:0060070">
    <property type="term" value="P:canonical Wnt signaling pathway"/>
    <property type="evidence" value="ECO:0007669"/>
    <property type="project" value="TreeGrafter"/>
</dbReference>
<gene>
    <name evidence="10" type="ORF">KQX54_011765</name>
</gene>
<sequence>MLSSGNEDKNANAMGICSGSCTVKTCWMRLPLFKIVGTDLKFKDHFDGAYSSHELVIPDRILVVQEMLIIQAILPVIFVHEHKPPGLKDLVYSEPSPPFCDEIEKLGILGNSR</sequence>
<keyword evidence="7" id="KW-1015">Disulfide bond</keyword>
<evidence type="ECO:0000256" key="3">
    <source>
        <dbReference type="ARBA" id="ARBA00022473"/>
    </source>
</evidence>
<dbReference type="AlphaFoldDB" id="A0AAV7HE16"/>
<dbReference type="GO" id="GO:0005109">
    <property type="term" value="F:frizzled binding"/>
    <property type="evidence" value="ECO:0007669"/>
    <property type="project" value="TreeGrafter"/>
</dbReference>
<evidence type="ECO:0000313" key="10">
    <source>
        <dbReference type="EMBL" id="KAH0535003.1"/>
    </source>
</evidence>
<dbReference type="PANTHER" id="PTHR12027:SF91">
    <property type="entry name" value="PROTO-ONCOGENE WNT-1"/>
    <property type="match status" value="1"/>
</dbReference>
<keyword evidence="5" id="KW-0272">Extracellular matrix</keyword>
<dbReference type="PANTHER" id="PTHR12027">
    <property type="entry name" value="WNT RELATED"/>
    <property type="match status" value="1"/>
</dbReference>
<proteinExistence type="inferred from homology"/>
<protein>
    <recommendedName>
        <fullName evidence="9">Protein Wnt</fullName>
    </recommendedName>
</protein>
<comment type="function">
    <text evidence="9">Ligand for members of the frizzled family of seven transmembrane receptors.</text>
</comment>
<evidence type="ECO:0000256" key="8">
    <source>
        <dbReference type="ARBA" id="ARBA00023288"/>
    </source>
</evidence>
<evidence type="ECO:0000256" key="5">
    <source>
        <dbReference type="ARBA" id="ARBA00022530"/>
    </source>
</evidence>
<evidence type="ECO:0000256" key="2">
    <source>
        <dbReference type="ARBA" id="ARBA00005683"/>
    </source>
</evidence>
<accession>A0AAV7HE16</accession>